<keyword evidence="8" id="KW-0732">Signal</keyword>
<evidence type="ECO:0000256" key="8">
    <source>
        <dbReference type="SAM" id="SignalP"/>
    </source>
</evidence>
<keyword evidence="3" id="KW-0963">Cytoplasm</keyword>
<dbReference type="EC" id="5.2.1.8" evidence="7"/>
<dbReference type="PROSITE" id="PS50059">
    <property type="entry name" value="FKBP_PPIASE"/>
    <property type="match status" value="1"/>
</dbReference>
<dbReference type="SUPFAM" id="SSF54534">
    <property type="entry name" value="FKBP-like"/>
    <property type="match status" value="1"/>
</dbReference>
<dbReference type="OrthoDB" id="9812109at2"/>
<name>A0A1L9QYY0_9BACT</name>
<evidence type="ECO:0000313" key="10">
    <source>
        <dbReference type="EMBL" id="OUT17659.1"/>
    </source>
</evidence>
<dbReference type="InterPro" id="IPR000774">
    <property type="entry name" value="PPIase_FKBP_N"/>
</dbReference>
<evidence type="ECO:0000256" key="7">
    <source>
        <dbReference type="RuleBase" id="RU003915"/>
    </source>
</evidence>
<feature type="chain" id="PRO_5011897644" description="Peptidyl-prolyl cis-trans isomerase" evidence="8">
    <location>
        <begin position="22"/>
        <end position="252"/>
    </location>
</feature>
<protein>
    <recommendedName>
        <fullName evidence="7">Peptidyl-prolyl cis-trans isomerase</fullName>
        <ecNumber evidence="7">5.2.1.8</ecNumber>
    </recommendedName>
</protein>
<evidence type="ECO:0000256" key="5">
    <source>
        <dbReference type="ARBA" id="ARBA00023235"/>
    </source>
</evidence>
<dbReference type="InterPro" id="IPR001179">
    <property type="entry name" value="PPIase_FKBP_dom"/>
</dbReference>
<dbReference type="Proteomes" id="UP000594630">
    <property type="component" value="Chromosome"/>
</dbReference>
<reference evidence="11" key="3">
    <citation type="submission" date="2020-02" db="EMBL/GenBank/DDBJ databases">
        <title>Analysis of Completed Campylobacter concisus Genomes Identified Genomospecies Features, Novel plasmids and Their Association with Severe Ulcerative Colitis.</title>
        <authorList>
            <person name="Zhang L."/>
        </authorList>
    </citation>
    <scope>NUCLEOTIDE SEQUENCE</scope>
    <source>
        <strain evidence="11">P10CDO-S2</strain>
    </source>
</reference>
<comment type="catalytic activity">
    <reaction evidence="1 6 7">
        <text>[protein]-peptidylproline (omega=180) = [protein]-peptidylproline (omega=0)</text>
        <dbReference type="Rhea" id="RHEA:16237"/>
        <dbReference type="Rhea" id="RHEA-COMP:10747"/>
        <dbReference type="Rhea" id="RHEA-COMP:10748"/>
        <dbReference type="ChEBI" id="CHEBI:83833"/>
        <dbReference type="ChEBI" id="CHEBI:83834"/>
        <dbReference type="EC" id="5.2.1.8"/>
    </reaction>
</comment>
<dbReference type="EMBL" id="NDYR01000010">
    <property type="protein sequence ID" value="OUT17659.1"/>
    <property type="molecule type" value="Genomic_DNA"/>
</dbReference>
<accession>A0A1L9QYY0</accession>
<dbReference type="Pfam" id="PF00254">
    <property type="entry name" value="FKBP_C"/>
    <property type="match status" value="1"/>
</dbReference>
<comment type="similarity">
    <text evidence="2 7">Belongs to the FKBP-type PPIase family.</text>
</comment>
<organism evidence="10 12">
    <name type="scientific">Campylobacter concisus</name>
    <dbReference type="NCBI Taxonomy" id="199"/>
    <lineage>
        <taxon>Bacteria</taxon>
        <taxon>Pseudomonadati</taxon>
        <taxon>Campylobacterota</taxon>
        <taxon>Epsilonproteobacteria</taxon>
        <taxon>Campylobacterales</taxon>
        <taxon>Campylobacteraceae</taxon>
        <taxon>Campylobacter</taxon>
    </lineage>
</organism>
<dbReference type="InterPro" id="IPR046357">
    <property type="entry name" value="PPIase_dom_sf"/>
</dbReference>
<evidence type="ECO:0000259" key="9">
    <source>
        <dbReference type="PROSITE" id="PS50059"/>
    </source>
</evidence>
<dbReference type="GO" id="GO:0003755">
    <property type="term" value="F:peptidyl-prolyl cis-trans isomerase activity"/>
    <property type="evidence" value="ECO:0007669"/>
    <property type="project" value="UniProtKB-UniRule"/>
</dbReference>
<dbReference type="AlphaFoldDB" id="A0A1L9QYY0"/>
<dbReference type="InterPro" id="IPR036944">
    <property type="entry name" value="PPIase_FKBP_N_sf"/>
</dbReference>
<dbReference type="PANTHER" id="PTHR43811">
    <property type="entry name" value="FKBP-TYPE PEPTIDYL-PROLYL CIS-TRANS ISOMERASE FKPA"/>
    <property type="match status" value="1"/>
</dbReference>
<reference evidence="11 13" key="2">
    <citation type="journal article" date="2018" name="Emerg. Microbes Infect.">
        <title>Genomic analysis of oral Campylobacter concisus strains identified a potential bacterial molecular marker associated with active Crohn's disease.</title>
        <authorList>
            <person name="Liu F."/>
            <person name="Ma R."/>
            <person name="Tay C.Y.A."/>
            <person name="Octavia S."/>
            <person name="Lan R."/>
            <person name="Chung H.K.L."/>
            <person name="Riordan S.M."/>
            <person name="Grimm M.C."/>
            <person name="Leong R.W."/>
            <person name="Tanaka M.M."/>
            <person name="Connor S."/>
            <person name="Zhang L."/>
        </authorList>
    </citation>
    <scope>NUCLEOTIDE SEQUENCE [LARGE SCALE GENOMIC DNA]</scope>
    <source>
        <strain evidence="11 13">P10CDO-S2</strain>
    </source>
</reference>
<evidence type="ECO:0000256" key="2">
    <source>
        <dbReference type="ARBA" id="ARBA00006577"/>
    </source>
</evidence>
<gene>
    <name evidence="10" type="ORF">B9N61_07085</name>
    <name evidence="11" type="ORF">CVT06_09875</name>
</gene>
<evidence type="ECO:0000256" key="4">
    <source>
        <dbReference type="ARBA" id="ARBA00023110"/>
    </source>
</evidence>
<evidence type="ECO:0000313" key="13">
    <source>
        <dbReference type="Proteomes" id="UP000594630"/>
    </source>
</evidence>
<evidence type="ECO:0000256" key="3">
    <source>
        <dbReference type="ARBA" id="ARBA00022490"/>
    </source>
</evidence>
<keyword evidence="5 6" id="KW-0413">Isomerase</keyword>
<reference evidence="10 12" key="1">
    <citation type="submission" date="2017-04" db="EMBL/GenBank/DDBJ databases">
        <title>Complete genome of Campylobacter concisus ATCC 33237T and draft genomes for an additional eight well characterized C. concisus strains.</title>
        <authorList>
            <person name="Cornelius A.J."/>
            <person name="Miller W.G."/>
            <person name="Lastovica A.J."/>
            <person name="On S.L."/>
            <person name="French N.P."/>
            <person name="Vandenberg O."/>
            <person name="Biggs P.J."/>
        </authorList>
    </citation>
    <scope>NUCLEOTIDE SEQUENCE [LARGE SCALE GENOMIC DNA]</scope>
    <source>
        <strain evidence="10 12">Lasto205.94</strain>
    </source>
</reference>
<sequence length="252" mass="27567">MKNKVLKFTLLLSLSASGLLANVDSNESYAMGATSGGYVLKGLLEQKQIGISYDAEAVIKGFSDALKGELKLSDDEIAKLLNKRAENLDKIVKEKEAAILKENLKQGKAFMDKNAKNKNVKTTKSKLQYEILKSSKKGATPKQESIIIANYKASFIDGKVFDETKEAPAHLSMLNLIPGLEEGLMLMKEGDKFKFVIPPELAYGDSGMEGIPGGETIVFEIELVKVLKPGELAEAAKKIHEKELNEGIKKPH</sequence>
<dbReference type="Gene3D" id="3.10.50.40">
    <property type="match status" value="1"/>
</dbReference>
<dbReference type="GO" id="GO:0006457">
    <property type="term" value="P:protein folding"/>
    <property type="evidence" value="ECO:0007669"/>
    <property type="project" value="InterPro"/>
</dbReference>
<dbReference type="PANTHER" id="PTHR43811:SF19">
    <property type="entry name" value="39 KDA FK506-BINDING NUCLEAR PROTEIN"/>
    <property type="match status" value="1"/>
</dbReference>
<feature type="signal peptide" evidence="8">
    <location>
        <begin position="1"/>
        <end position="21"/>
    </location>
</feature>
<evidence type="ECO:0000313" key="11">
    <source>
        <dbReference type="EMBL" id="QPH85370.1"/>
    </source>
</evidence>
<evidence type="ECO:0000256" key="1">
    <source>
        <dbReference type="ARBA" id="ARBA00000971"/>
    </source>
</evidence>
<evidence type="ECO:0000313" key="12">
    <source>
        <dbReference type="Proteomes" id="UP000196534"/>
    </source>
</evidence>
<evidence type="ECO:0000256" key="6">
    <source>
        <dbReference type="PROSITE-ProRule" id="PRU00277"/>
    </source>
</evidence>
<dbReference type="Gene3D" id="1.10.287.460">
    <property type="entry name" value="Peptidyl-prolyl cis-trans isomerase, FKBP-type, N-terminal domain"/>
    <property type="match status" value="1"/>
</dbReference>
<dbReference type="Proteomes" id="UP000196534">
    <property type="component" value="Unassembled WGS sequence"/>
</dbReference>
<proteinExistence type="inferred from homology"/>
<dbReference type="Pfam" id="PF01346">
    <property type="entry name" value="FKBP_N"/>
    <property type="match status" value="1"/>
</dbReference>
<dbReference type="EMBL" id="CP049274">
    <property type="protein sequence ID" value="QPH85370.1"/>
    <property type="molecule type" value="Genomic_DNA"/>
</dbReference>
<dbReference type="RefSeq" id="WP_072595292.1">
    <property type="nucleotide sequence ID" value="NZ_CABMKP010000010.1"/>
</dbReference>
<feature type="domain" description="PPIase FKBP-type" evidence="9">
    <location>
        <begin position="144"/>
        <end position="227"/>
    </location>
</feature>
<keyword evidence="4 6" id="KW-0697">Rotamase</keyword>